<dbReference type="PANTHER" id="PTHR10921">
    <property type="entry name" value="NUCLEAR DISTRIBUTION PROTEIN NUDE HOMOLOG 1"/>
    <property type="match status" value="1"/>
</dbReference>
<dbReference type="GO" id="GO:0007059">
    <property type="term" value="P:chromosome segregation"/>
    <property type="evidence" value="ECO:0007669"/>
    <property type="project" value="TreeGrafter"/>
</dbReference>
<dbReference type="AlphaFoldDB" id="A0AAF3FEJ2"/>
<keyword evidence="2 3" id="KW-0175">Coiled coil</keyword>
<proteinExistence type="inferred from homology"/>
<dbReference type="GO" id="GO:0051642">
    <property type="term" value="P:centrosome localization"/>
    <property type="evidence" value="ECO:0007669"/>
    <property type="project" value="TreeGrafter"/>
</dbReference>
<dbReference type="Gene3D" id="6.10.250.1080">
    <property type="match status" value="1"/>
</dbReference>
<organism evidence="4 5">
    <name type="scientific">Mesorhabditis belari</name>
    <dbReference type="NCBI Taxonomy" id="2138241"/>
    <lineage>
        <taxon>Eukaryota</taxon>
        <taxon>Metazoa</taxon>
        <taxon>Ecdysozoa</taxon>
        <taxon>Nematoda</taxon>
        <taxon>Chromadorea</taxon>
        <taxon>Rhabditida</taxon>
        <taxon>Rhabditina</taxon>
        <taxon>Rhabditomorpha</taxon>
        <taxon>Rhabditoidea</taxon>
        <taxon>Rhabditidae</taxon>
        <taxon>Mesorhabditinae</taxon>
        <taxon>Mesorhabditis</taxon>
    </lineage>
</organism>
<reference evidence="5" key="1">
    <citation type="submission" date="2024-02" db="UniProtKB">
        <authorList>
            <consortium name="WormBaseParasite"/>
        </authorList>
    </citation>
    <scope>IDENTIFICATION</scope>
</reference>
<dbReference type="GO" id="GO:0047496">
    <property type="term" value="P:vesicle transport along microtubule"/>
    <property type="evidence" value="ECO:0007669"/>
    <property type="project" value="TreeGrafter"/>
</dbReference>
<accession>A0AAF3FEJ2</accession>
<dbReference type="GO" id="GO:0007020">
    <property type="term" value="P:microtubule nucleation"/>
    <property type="evidence" value="ECO:0007669"/>
    <property type="project" value="TreeGrafter"/>
</dbReference>
<sequence>MVKSNENDAGLGRDALLLLPPEKLIEKILHLKILYDERVEEFDEFRSSSKEIELMQDAEIGELQKEANLLRGENQRLKMLQENAQERVQNEKKEWFKDEEKFKRRIAELTNENAVLRSKVVQLEQQNDILERGERINQQTLQDIEKELNDRTERQIMLETELAEMSATADEYYRLKKELGIVRPCATVEPLRIERPRIEPHIPVSSIRPVPCLETKDDLNQSGEALTGGLHSTVNRVVRNLLSKLDRLETLLSSAKTQSAQTTI</sequence>
<dbReference type="GO" id="GO:0005871">
    <property type="term" value="C:kinesin complex"/>
    <property type="evidence" value="ECO:0007669"/>
    <property type="project" value="TreeGrafter"/>
</dbReference>
<evidence type="ECO:0000313" key="4">
    <source>
        <dbReference type="Proteomes" id="UP000887575"/>
    </source>
</evidence>
<feature type="coiled-coil region" evidence="3">
    <location>
        <begin position="60"/>
        <end position="133"/>
    </location>
</feature>
<dbReference type="GO" id="GO:0007100">
    <property type="term" value="P:mitotic centrosome separation"/>
    <property type="evidence" value="ECO:0007669"/>
    <property type="project" value="TreeGrafter"/>
</dbReference>
<protein>
    <submittedName>
        <fullName evidence="5">NUDE domain-containing protein</fullName>
    </submittedName>
</protein>
<evidence type="ECO:0000256" key="1">
    <source>
        <dbReference type="ARBA" id="ARBA00007429"/>
    </source>
</evidence>
<dbReference type="Proteomes" id="UP000887575">
    <property type="component" value="Unassembled WGS sequence"/>
</dbReference>
<dbReference type="GO" id="GO:0000132">
    <property type="term" value="P:establishment of mitotic spindle orientation"/>
    <property type="evidence" value="ECO:0007669"/>
    <property type="project" value="TreeGrafter"/>
</dbReference>
<dbReference type="InterPro" id="IPR033494">
    <property type="entry name" value="NUDE"/>
</dbReference>
<comment type="similarity">
    <text evidence="1">Belongs to the nudE family.</text>
</comment>
<dbReference type="WBParaSite" id="MBELARI_LOCUS5373">
    <property type="protein sequence ID" value="MBELARI_LOCUS5373"/>
    <property type="gene ID" value="MBELARI_LOCUS5373"/>
</dbReference>
<dbReference type="GO" id="GO:0008017">
    <property type="term" value="F:microtubule binding"/>
    <property type="evidence" value="ECO:0007669"/>
    <property type="project" value="InterPro"/>
</dbReference>
<dbReference type="GO" id="GO:0016477">
    <property type="term" value="P:cell migration"/>
    <property type="evidence" value="ECO:0007669"/>
    <property type="project" value="TreeGrafter"/>
</dbReference>
<keyword evidence="4" id="KW-1185">Reference proteome</keyword>
<evidence type="ECO:0000313" key="5">
    <source>
        <dbReference type="WBParaSite" id="MBELARI_LOCUS5373"/>
    </source>
</evidence>
<evidence type="ECO:0000256" key="3">
    <source>
        <dbReference type="SAM" id="Coils"/>
    </source>
</evidence>
<name>A0AAF3FEJ2_9BILA</name>
<dbReference type="GO" id="GO:0000776">
    <property type="term" value="C:kinetochore"/>
    <property type="evidence" value="ECO:0007669"/>
    <property type="project" value="TreeGrafter"/>
</dbReference>
<dbReference type="GO" id="GO:0005813">
    <property type="term" value="C:centrosome"/>
    <property type="evidence" value="ECO:0007669"/>
    <property type="project" value="TreeGrafter"/>
</dbReference>
<dbReference type="PANTHER" id="PTHR10921:SF1">
    <property type="entry name" value="NUCLEAR DISTRIBUTION PROTEIN NUDE HOMOLOG"/>
    <property type="match status" value="1"/>
</dbReference>
<evidence type="ECO:0000256" key="2">
    <source>
        <dbReference type="ARBA" id="ARBA00023054"/>
    </source>
</evidence>